<feature type="region of interest" description="Disordered" evidence="2">
    <location>
        <begin position="1013"/>
        <end position="1051"/>
    </location>
</feature>
<keyword evidence="1" id="KW-0175">Coiled coil</keyword>
<organism evidence="3 4">
    <name type="scientific">Ranatra chinensis</name>
    <dbReference type="NCBI Taxonomy" id="642074"/>
    <lineage>
        <taxon>Eukaryota</taxon>
        <taxon>Metazoa</taxon>
        <taxon>Ecdysozoa</taxon>
        <taxon>Arthropoda</taxon>
        <taxon>Hexapoda</taxon>
        <taxon>Insecta</taxon>
        <taxon>Pterygota</taxon>
        <taxon>Neoptera</taxon>
        <taxon>Paraneoptera</taxon>
        <taxon>Hemiptera</taxon>
        <taxon>Heteroptera</taxon>
        <taxon>Panheteroptera</taxon>
        <taxon>Nepomorpha</taxon>
        <taxon>Nepidae</taxon>
        <taxon>Ranatrinae</taxon>
        <taxon>Ranatra</taxon>
    </lineage>
</organism>
<feature type="compositionally biased region" description="Basic and acidic residues" evidence="2">
    <location>
        <begin position="1025"/>
        <end position="1036"/>
    </location>
</feature>
<comment type="caution">
    <text evidence="3">The sequence shown here is derived from an EMBL/GenBank/DDBJ whole genome shotgun (WGS) entry which is preliminary data.</text>
</comment>
<gene>
    <name evidence="3" type="ORF">AAG570_005368</name>
</gene>
<sequence>MNCSIGDIPGGTENGTEGSPYALGCRRTGAPVGRVVAGDAWERPHDSVTDVNPMESRRGLDNVHRQTSFGHRPLKKSDRVPSRVPLHSAMSPAMNDPPVHPHAHTGTRAPVENVVAGNARESSHDLVADVNPMESRRGLDNVHRQNSFRQRPLQKSDRVPSRVPLHSAMSPVVNDPPVHRYAHPGTRAPVENVVAGNARESSHDLVADVKPMESRRGLDNVHRQNSFRHRPLKKSDRVPSRVPLHSAMSPVVNEPPVHRHAHPGTRAPVENVVAGNARESSHDLVADVKPMESRRGLDNVHRQNSFRHRPLKKSDRVPSRVPLHSAMSPVVNDPPVHRYAHPGTRAPVENVVAGNARESSHDLVADVKPMESRRGLDNVHRQNSFRHRPLVKSDRVPSRVPLHIAMSPVVNDPPVHPHAHPGTRAPVENVVAGNARESSHDLVADVNPIESLRGLDNVHRQNSFRHRPLKKSDRVPSRVPLHGGMSPVVNEPPANRYANPGAWVWSTVRPIQRPADAAIPLRPRHRPRIWHSSDRWANHDSEWQAHRSRARAARNKVDAGSYRSQEAYRWQQRPPFNLAEDHTVLQNQIRVERQREEDGGSMIRYDQNVDGLPMNVHVRNNYQINVLAPQAVVSEISHNHRKRFRGKQRQKAYRGMAELKESVDDASRPRNLEESWAKFAEATLRGARDEHSKLQPLPNTRNSIGIVQGADTMPVDKIQRGPDTMRHNVLGDRHRYTSSKNTNTPQRVKYTTPSIRHYLETPGVKKVRVERPQKVMFTTPPSARSHATPVVDDPLKDIKEIIKNRHYFLTTEEAEEEVYPKISNTVRNQQSHERKLSTQSYSTAAPTGGESTTEGPQEAVYPIPFDPSCDEYPNKDKGSTMKEQATEPTTQPGKCSVTPPTEKVTTEVAQEVTTQSENYFVTPTTKKTCMKCRPSTVYPTPSDTDNCGCPFEDKGNKRHTTESEISPTASTTKRACPGATQEVTMPTTQKENYCATPTTKTVCTEGRQTTVYPTPTATDNGGCPFEDKGNKRHTTESEISPTTATTKRACPGATQEVTMPTTQKENYCATPTTKTVCTEGRQTTVYLTTPDNGGCPFEDKGSTRHTTESEIFPTTATTRKACSTPALFRFNPGTPESKPLWTWPVDALLSFISKMQGTEYHSTTFISTQDAEQILRGLTTPQEGEPVTQQRDWLDDFMESGRSKMNNYEDEDNNAEKQVNDADWQTGSVDQLLEDMLARKGASLDGQEAGVQAPEAGRAPARTFSRRSHGPWDNLGRAVFPRA</sequence>
<name>A0ABD0YIH1_9HEMI</name>
<feature type="coiled-coil region" evidence="1">
    <location>
        <begin position="1198"/>
        <end position="1225"/>
    </location>
</feature>
<dbReference type="Proteomes" id="UP001558652">
    <property type="component" value="Unassembled WGS sequence"/>
</dbReference>
<keyword evidence="4" id="KW-1185">Reference proteome</keyword>
<feature type="compositionally biased region" description="Basic and acidic residues" evidence="2">
    <location>
        <begin position="55"/>
        <end position="64"/>
    </location>
</feature>
<evidence type="ECO:0000313" key="3">
    <source>
        <dbReference type="EMBL" id="KAL1116899.1"/>
    </source>
</evidence>
<feature type="compositionally biased region" description="Polar residues" evidence="2">
    <location>
        <begin position="837"/>
        <end position="855"/>
    </location>
</feature>
<feature type="region of interest" description="Disordered" evidence="2">
    <location>
        <begin position="54"/>
        <end position="81"/>
    </location>
</feature>
<feature type="compositionally biased region" description="Polar residues" evidence="2">
    <location>
        <begin position="963"/>
        <end position="973"/>
    </location>
</feature>
<feature type="region of interest" description="Disordered" evidence="2">
    <location>
        <begin position="1239"/>
        <end position="1283"/>
    </location>
</feature>
<feature type="region of interest" description="Disordered" evidence="2">
    <location>
        <begin position="826"/>
        <end position="859"/>
    </location>
</feature>
<protein>
    <submittedName>
        <fullName evidence="3">Uncharacterized protein</fullName>
    </submittedName>
</protein>
<accession>A0ABD0YIH1</accession>
<feature type="region of interest" description="Disordered" evidence="2">
    <location>
        <begin position="873"/>
        <end position="901"/>
    </location>
</feature>
<evidence type="ECO:0000313" key="4">
    <source>
        <dbReference type="Proteomes" id="UP001558652"/>
    </source>
</evidence>
<feature type="compositionally biased region" description="Polar residues" evidence="2">
    <location>
        <begin position="1037"/>
        <end position="1046"/>
    </location>
</feature>
<feature type="compositionally biased region" description="Polar residues" evidence="2">
    <location>
        <begin position="881"/>
        <end position="893"/>
    </location>
</feature>
<reference evidence="3 4" key="1">
    <citation type="submission" date="2024-07" db="EMBL/GenBank/DDBJ databases">
        <title>Chromosome-level genome assembly of the water stick insect Ranatra chinensis (Heteroptera: Nepidae).</title>
        <authorList>
            <person name="Liu X."/>
        </authorList>
    </citation>
    <scope>NUCLEOTIDE SEQUENCE [LARGE SCALE GENOMIC DNA]</scope>
    <source>
        <strain evidence="3">Cailab_2021Rc</strain>
        <tissue evidence="3">Muscle</tissue>
    </source>
</reference>
<proteinExistence type="predicted"/>
<evidence type="ECO:0000256" key="2">
    <source>
        <dbReference type="SAM" id="MobiDB-lite"/>
    </source>
</evidence>
<feature type="region of interest" description="Disordered" evidence="2">
    <location>
        <begin position="958"/>
        <end position="978"/>
    </location>
</feature>
<evidence type="ECO:0000256" key="1">
    <source>
        <dbReference type="SAM" id="Coils"/>
    </source>
</evidence>
<dbReference type="EMBL" id="JBFDAA010000017">
    <property type="protein sequence ID" value="KAL1116899.1"/>
    <property type="molecule type" value="Genomic_DNA"/>
</dbReference>
<feature type="region of interest" description="Disordered" evidence="2">
    <location>
        <begin position="460"/>
        <end position="487"/>
    </location>
</feature>